<comment type="caution">
    <text evidence="1">The sequence shown here is derived from an EMBL/GenBank/DDBJ whole genome shotgun (WGS) entry which is preliminary data.</text>
</comment>
<accession>A0A392Q7V0</accession>
<proteinExistence type="predicted"/>
<feature type="non-terminal residue" evidence="1">
    <location>
        <position position="1"/>
    </location>
</feature>
<organism evidence="1 2">
    <name type="scientific">Trifolium medium</name>
    <dbReference type="NCBI Taxonomy" id="97028"/>
    <lineage>
        <taxon>Eukaryota</taxon>
        <taxon>Viridiplantae</taxon>
        <taxon>Streptophyta</taxon>
        <taxon>Embryophyta</taxon>
        <taxon>Tracheophyta</taxon>
        <taxon>Spermatophyta</taxon>
        <taxon>Magnoliopsida</taxon>
        <taxon>eudicotyledons</taxon>
        <taxon>Gunneridae</taxon>
        <taxon>Pentapetalae</taxon>
        <taxon>rosids</taxon>
        <taxon>fabids</taxon>
        <taxon>Fabales</taxon>
        <taxon>Fabaceae</taxon>
        <taxon>Papilionoideae</taxon>
        <taxon>50 kb inversion clade</taxon>
        <taxon>NPAAA clade</taxon>
        <taxon>Hologalegina</taxon>
        <taxon>IRL clade</taxon>
        <taxon>Trifolieae</taxon>
        <taxon>Trifolium</taxon>
    </lineage>
</organism>
<keyword evidence="2" id="KW-1185">Reference proteome</keyword>
<dbReference type="EMBL" id="LXQA010118749">
    <property type="protein sequence ID" value="MCI20214.1"/>
    <property type="molecule type" value="Genomic_DNA"/>
</dbReference>
<dbReference type="Proteomes" id="UP000265520">
    <property type="component" value="Unassembled WGS sequence"/>
</dbReference>
<protein>
    <submittedName>
        <fullName evidence="1">Uncharacterized protein</fullName>
    </submittedName>
</protein>
<evidence type="ECO:0000313" key="1">
    <source>
        <dbReference type="EMBL" id="MCI20214.1"/>
    </source>
</evidence>
<sequence length="51" mass="5736">RPDDEANVYTLTGLTLGALWTGMKDHTICTLLHFDHTGHHELHLQLNSSQP</sequence>
<name>A0A392Q7V0_9FABA</name>
<evidence type="ECO:0000313" key="2">
    <source>
        <dbReference type="Proteomes" id="UP000265520"/>
    </source>
</evidence>
<reference evidence="1 2" key="1">
    <citation type="journal article" date="2018" name="Front. Plant Sci.">
        <title>Red Clover (Trifolium pratense) and Zigzag Clover (T. medium) - A Picture of Genomic Similarities and Differences.</title>
        <authorList>
            <person name="Dluhosova J."/>
            <person name="Istvanek J."/>
            <person name="Nedelnik J."/>
            <person name="Repkova J."/>
        </authorList>
    </citation>
    <scope>NUCLEOTIDE SEQUENCE [LARGE SCALE GENOMIC DNA]</scope>
    <source>
        <strain evidence="2">cv. 10/8</strain>
        <tissue evidence="1">Leaf</tissue>
    </source>
</reference>
<dbReference type="AlphaFoldDB" id="A0A392Q7V0"/>